<dbReference type="EMBL" id="MN740685">
    <property type="protein sequence ID" value="QHU07617.1"/>
    <property type="molecule type" value="Genomic_DNA"/>
</dbReference>
<dbReference type="AlphaFoldDB" id="A0A6C0JT59"/>
<feature type="compositionally biased region" description="Basic and acidic residues" evidence="1">
    <location>
        <begin position="87"/>
        <end position="111"/>
    </location>
</feature>
<protein>
    <submittedName>
        <fullName evidence="2">Uncharacterized protein</fullName>
    </submittedName>
</protein>
<accession>A0A6C0JT59</accession>
<evidence type="ECO:0000256" key="1">
    <source>
        <dbReference type="SAM" id="MobiDB-lite"/>
    </source>
</evidence>
<sequence length="179" mass="22101">MRRYVNRKDKEYFKSIMEDKGYEINDIDIRQILCMIDFWNKYVFYLKNEDTNKIKIVTLDRDLKEITMKYATEREDDYEGDEDDDEYPRNNRGNEFDEYPRNNRGNEFDEYPRNNRGEFEYLNVRSKKYNYGTKNEIIDIVSDIIKYDIDYDYWGEPTESLKDYLEWDDDFIESHPLIH</sequence>
<evidence type="ECO:0000313" key="2">
    <source>
        <dbReference type="EMBL" id="QHU07617.1"/>
    </source>
</evidence>
<feature type="region of interest" description="Disordered" evidence="1">
    <location>
        <begin position="74"/>
        <end position="111"/>
    </location>
</feature>
<reference evidence="2" key="1">
    <citation type="journal article" date="2020" name="Nature">
        <title>Giant virus diversity and host interactions through global metagenomics.</title>
        <authorList>
            <person name="Schulz F."/>
            <person name="Roux S."/>
            <person name="Paez-Espino D."/>
            <person name="Jungbluth S."/>
            <person name="Walsh D.A."/>
            <person name="Denef V.J."/>
            <person name="McMahon K.D."/>
            <person name="Konstantinidis K.T."/>
            <person name="Eloe-Fadrosh E.A."/>
            <person name="Kyrpides N.C."/>
            <person name="Woyke T."/>
        </authorList>
    </citation>
    <scope>NUCLEOTIDE SEQUENCE</scope>
    <source>
        <strain evidence="2">GVMAG-S-1041349-163</strain>
    </source>
</reference>
<proteinExistence type="predicted"/>
<name>A0A6C0JT59_9ZZZZ</name>
<feature type="compositionally biased region" description="Acidic residues" evidence="1">
    <location>
        <begin position="74"/>
        <end position="86"/>
    </location>
</feature>
<organism evidence="2">
    <name type="scientific">viral metagenome</name>
    <dbReference type="NCBI Taxonomy" id="1070528"/>
    <lineage>
        <taxon>unclassified sequences</taxon>
        <taxon>metagenomes</taxon>
        <taxon>organismal metagenomes</taxon>
    </lineage>
</organism>